<evidence type="ECO:0000313" key="2">
    <source>
        <dbReference type="EMBL" id="GFO23202.1"/>
    </source>
</evidence>
<keyword evidence="3" id="KW-1185">Reference proteome</keyword>
<dbReference type="Proteomes" id="UP000735302">
    <property type="component" value="Unassembled WGS sequence"/>
</dbReference>
<feature type="compositionally biased region" description="Basic and acidic residues" evidence="1">
    <location>
        <begin position="65"/>
        <end position="79"/>
    </location>
</feature>
<feature type="compositionally biased region" description="Acidic residues" evidence="1">
    <location>
        <begin position="102"/>
        <end position="112"/>
    </location>
</feature>
<feature type="compositionally biased region" description="Basic and acidic residues" evidence="1">
    <location>
        <begin position="118"/>
        <end position="144"/>
    </location>
</feature>
<feature type="compositionally biased region" description="Polar residues" evidence="1">
    <location>
        <begin position="192"/>
        <end position="204"/>
    </location>
</feature>
<feature type="compositionally biased region" description="Basic and acidic residues" evidence="1">
    <location>
        <begin position="40"/>
        <end position="57"/>
    </location>
</feature>
<organism evidence="2 3">
    <name type="scientific">Plakobranchus ocellatus</name>
    <dbReference type="NCBI Taxonomy" id="259542"/>
    <lineage>
        <taxon>Eukaryota</taxon>
        <taxon>Metazoa</taxon>
        <taxon>Spiralia</taxon>
        <taxon>Lophotrochozoa</taxon>
        <taxon>Mollusca</taxon>
        <taxon>Gastropoda</taxon>
        <taxon>Heterobranchia</taxon>
        <taxon>Euthyneura</taxon>
        <taxon>Panpulmonata</taxon>
        <taxon>Sacoglossa</taxon>
        <taxon>Placobranchoidea</taxon>
        <taxon>Plakobranchidae</taxon>
        <taxon>Plakobranchus</taxon>
    </lineage>
</organism>
<sequence length="399" mass="45142">MFSQHHHEQRLQQQQQLDHQKRHNSAEIDTPHNDAFVNSESEKSINHKDKICVDDSGKSNTRQGQSDRESRGEVGSHFERDCHVTASKGSHDYHEDSDIDVEDDHVESSDDDNTARVNIKDDTANEILSKDEEQSLRPTAREPSRQGQQPNCQGRPQSPTRANKSCHSPPSQRDHVPYYRRVCSPPSKESKNTTTPEAAPQQFSPRHAYEVSNNVEIRNKTVQGGEQIRHHKHDKHQKRRHQHSNKLYHQHHDHHHQKQQPEQQTSETATLTSPPPQIVGGFTETPNLNLPLKPRPSPHPALSHALSPAFNPYALGLTNHSQFLESKLALMSNYNISMGRFPPLGLTPDPRMCVAGQRFLPLIGQSMAASLTAGSSPITPLFPLHMKEHLSFAHQRQTN</sequence>
<feature type="region of interest" description="Disordered" evidence="1">
    <location>
        <begin position="102"/>
        <end position="207"/>
    </location>
</feature>
<dbReference type="AlphaFoldDB" id="A0AAV4BV35"/>
<gene>
    <name evidence="2" type="ORF">PoB_004970700</name>
</gene>
<feature type="region of interest" description="Disordered" evidence="1">
    <location>
        <begin position="1"/>
        <end position="79"/>
    </location>
</feature>
<feature type="compositionally biased region" description="Basic residues" evidence="1">
    <location>
        <begin position="229"/>
        <end position="258"/>
    </location>
</feature>
<name>A0AAV4BV35_9GAST</name>
<feature type="compositionally biased region" description="Polar residues" evidence="1">
    <location>
        <begin position="145"/>
        <end position="171"/>
    </location>
</feature>
<evidence type="ECO:0000313" key="3">
    <source>
        <dbReference type="Proteomes" id="UP000735302"/>
    </source>
</evidence>
<evidence type="ECO:0000256" key="1">
    <source>
        <dbReference type="SAM" id="MobiDB-lite"/>
    </source>
</evidence>
<accession>A0AAV4BV35</accession>
<feature type="compositionally biased region" description="Basic and acidic residues" evidence="1">
    <location>
        <begin position="1"/>
        <end position="10"/>
    </location>
</feature>
<feature type="region of interest" description="Disordered" evidence="1">
    <location>
        <begin position="223"/>
        <end position="276"/>
    </location>
</feature>
<dbReference type="EMBL" id="BLXT01005502">
    <property type="protein sequence ID" value="GFO23202.1"/>
    <property type="molecule type" value="Genomic_DNA"/>
</dbReference>
<reference evidence="2 3" key="1">
    <citation type="journal article" date="2021" name="Elife">
        <title>Chloroplast acquisition without the gene transfer in kleptoplastic sea slugs, Plakobranchus ocellatus.</title>
        <authorList>
            <person name="Maeda T."/>
            <person name="Takahashi S."/>
            <person name="Yoshida T."/>
            <person name="Shimamura S."/>
            <person name="Takaki Y."/>
            <person name="Nagai Y."/>
            <person name="Toyoda A."/>
            <person name="Suzuki Y."/>
            <person name="Arimoto A."/>
            <person name="Ishii H."/>
            <person name="Satoh N."/>
            <person name="Nishiyama T."/>
            <person name="Hasebe M."/>
            <person name="Maruyama T."/>
            <person name="Minagawa J."/>
            <person name="Obokata J."/>
            <person name="Shigenobu S."/>
        </authorList>
    </citation>
    <scope>NUCLEOTIDE SEQUENCE [LARGE SCALE GENOMIC DNA]</scope>
</reference>
<proteinExistence type="predicted"/>
<protein>
    <submittedName>
        <fullName evidence="2">Uncharacterized protein</fullName>
    </submittedName>
</protein>
<comment type="caution">
    <text evidence="2">The sequence shown here is derived from an EMBL/GenBank/DDBJ whole genome shotgun (WGS) entry which is preliminary data.</text>
</comment>